<dbReference type="InParanoid" id="A0A2R5H1L6"/>
<evidence type="ECO:0000313" key="9">
    <source>
        <dbReference type="Proteomes" id="UP000241890"/>
    </source>
</evidence>
<evidence type="ECO:0000256" key="1">
    <source>
        <dbReference type="ARBA" id="ARBA00004141"/>
    </source>
</evidence>
<sequence length="392" mass="44143">MEGASGAAAAVARKARAEASSSTREAEAVPLAQRADPLANAVLDAEVADTVAQPLLQGHESGKNSPTYSERDVETEHAQASTARVELVTPPENVEDYGIPLADSTWDPEAVSYTRPKWPVAGLIFSAGTLFTGVAFLSLLDDGASSEDDREPWMIALIIFSILYLVESLMNLRTFLNMEHTGTHDPEHEYFVAIRQRPPRLVMHAECYHYETRVRSVRESYQDANGNTHHRTRHETYQEKVVTCRYSEAKHYASWMDLSGAGPRLAEVNQKYVGILVHVKKKLECDDPDTETDLESQAQRFRDRYRNRDSHFDYRESLEIDGFRPTVFLHDASRTPVYIGPKAYVIATLLLCSWPYRVYVQTHIMHARFTLRSLISARANAFTAVPDAIVQD</sequence>
<protein>
    <submittedName>
        <fullName evidence="8">Transmembrane protein 151-like</fullName>
    </submittedName>
</protein>
<keyword evidence="5 7" id="KW-0472">Membrane</keyword>
<evidence type="ECO:0000256" key="7">
    <source>
        <dbReference type="SAM" id="Phobius"/>
    </source>
</evidence>
<dbReference type="GO" id="GO:0016020">
    <property type="term" value="C:membrane"/>
    <property type="evidence" value="ECO:0007669"/>
    <property type="project" value="UniProtKB-SubCell"/>
</dbReference>
<name>A0A2R5H1L6_9STRA</name>
<evidence type="ECO:0000256" key="4">
    <source>
        <dbReference type="ARBA" id="ARBA00022989"/>
    </source>
</evidence>
<dbReference type="PANTHER" id="PTHR31893:SF5">
    <property type="entry name" value="TRANSMEMBRANE PROTEIN 151 HOMOLOG"/>
    <property type="match status" value="1"/>
</dbReference>
<comment type="caution">
    <text evidence="8">The sequence shown here is derived from an EMBL/GenBank/DDBJ whole genome shotgun (WGS) entry which is preliminary data.</text>
</comment>
<dbReference type="Proteomes" id="UP000241890">
    <property type="component" value="Unassembled WGS sequence"/>
</dbReference>
<evidence type="ECO:0000256" key="5">
    <source>
        <dbReference type="ARBA" id="ARBA00023136"/>
    </source>
</evidence>
<reference evidence="8 9" key="1">
    <citation type="submission" date="2017-12" db="EMBL/GenBank/DDBJ databases">
        <title>Sequencing, de novo assembly and annotation of complete genome of a new Thraustochytrid species, strain FCC1311.</title>
        <authorList>
            <person name="Sedici K."/>
            <person name="Godart F."/>
            <person name="Aiese Cigliano R."/>
            <person name="Sanseverino W."/>
            <person name="Barakat M."/>
            <person name="Ortet P."/>
            <person name="Marechal E."/>
            <person name="Cagnac O."/>
            <person name="Amato A."/>
        </authorList>
    </citation>
    <scope>NUCLEOTIDE SEQUENCE [LARGE SCALE GENOMIC DNA]</scope>
</reference>
<dbReference type="EMBL" id="BEYU01000210">
    <property type="protein sequence ID" value="GBG34701.1"/>
    <property type="molecule type" value="Genomic_DNA"/>
</dbReference>
<evidence type="ECO:0000256" key="6">
    <source>
        <dbReference type="SAM" id="MobiDB-lite"/>
    </source>
</evidence>
<dbReference type="InterPro" id="IPR026767">
    <property type="entry name" value="Tmem151"/>
</dbReference>
<accession>A0A2R5H1L6</accession>
<dbReference type="AlphaFoldDB" id="A0A2R5H1L6"/>
<keyword evidence="3 7" id="KW-0812">Transmembrane</keyword>
<feature type="transmembrane region" description="Helical" evidence="7">
    <location>
        <begin position="152"/>
        <end position="170"/>
    </location>
</feature>
<organism evidence="8 9">
    <name type="scientific">Hondaea fermentalgiana</name>
    <dbReference type="NCBI Taxonomy" id="2315210"/>
    <lineage>
        <taxon>Eukaryota</taxon>
        <taxon>Sar</taxon>
        <taxon>Stramenopiles</taxon>
        <taxon>Bigyra</taxon>
        <taxon>Labyrinthulomycetes</taxon>
        <taxon>Thraustochytrida</taxon>
        <taxon>Thraustochytriidae</taxon>
        <taxon>Hondaea</taxon>
    </lineage>
</organism>
<feature type="region of interest" description="Disordered" evidence="6">
    <location>
        <begin position="1"/>
        <end position="31"/>
    </location>
</feature>
<dbReference type="PANTHER" id="PTHR31893">
    <property type="entry name" value="TRANSMEMBRANE PROTEIN 151 HOMOLOG"/>
    <property type="match status" value="1"/>
</dbReference>
<keyword evidence="4 7" id="KW-1133">Transmembrane helix</keyword>
<feature type="compositionally biased region" description="Low complexity" evidence="6">
    <location>
        <begin position="1"/>
        <end position="23"/>
    </location>
</feature>
<keyword evidence="9" id="KW-1185">Reference proteome</keyword>
<evidence type="ECO:0000256" key="2">
    <source>
        <dbReference type="ARBA" id="ARBA00009583"/>
    </source>
</evidence>
<evidence type="ECO:0000256" key="3">
    <source>
        <dbReference type="ARBA" id="ARBA00022692"/>
    </source>
</evidence>
<gene>
    <name evidence="8" type="ORF">FCC1311_109232</name>
</gene>
<dbReference type="Pfam" id="PF14857">
    <property type="entry name" value="TMEM151"/>
    <property type="match status" value="1"/>
</dbReference>
<comment type="subcellular location">
    <subcellularLocation>
        <location evidence="1">Membrane</location>
        <topology evidence="1">Multi-pass membrane protein</topology>
    </subcellularLocation>
</comment>
<feature type="transmembrane region" description="Helical" evidence="7">
    <location>
        <begin position="120"/>
        <end position="140"/>
    </location>
</feature>
<proteinExistence type="inferred from homology"/>
<feature type="region of interest" description="Disordered" evidence="6">
    <location>
        <begin position="54"/>
        <end position="86"/>
    </location>
</feature>
<comment type="similarity">
    <text evidence="2">Belongs to the TMEM151 family.</text>
</comment>
<evidence type="ECO:0000313" key="8">
    <source>
        <dbReference type="EMBL" id="GBG34701.1"/>
    </source>
</evidence>
<dbReference type="OrthoDB" id="190434at2759"/>